<dbReference type="InterPro" id="IPR023753">
    <property type="entry name" value="FAD/NAD-binding_dom"/>
</dbReference>
<evidence type="ECO:0000259" key="6">
    <source>
        <dbReference type="Pfam" id="PF02852"/>
    </source>
</evidence>
<evidence type="ECO:0000313" key="9">
    <source>
        <dbReference type="Proteomes" id="UP000315724"/>
    </source>
</evidence>
<proteinExistence type="inferred from homology"/>
<dbReference type="SUPFAM" id="SSF55424">
    <property type="entry name" value="FAD/NAD-linked reductases, dimerisation (C-terminal) domain"/>
    <property type="match status" value="1"/>
</dbReference>
<evidence type="ECO:0000256" key="3">
    <source>
        <dbReference type="ARBA" id="ARBA00022827"/>
    </source>
</evidence>
<evidence type="ECO:0000256" key="4">
    <source>
        <dbReference type="PIRSR" id="PIRSR000350-3"/>
    </source>
</evidence>
<dbReference type="PANTHER" id="PTHR43014:SF5">
    <property type="entry name" value="GLUTATHIONE REDUCTASE (NADPH)"/>
    <property type="match status" value="1"/>
</dbReference>
<evidence type="ECO:0000313" key="8">
    <source>
        <dbReference type="EMBL" id="QDT32371.1"/>
    </source>
</evidence>
<dbReference type="GO" id="GO:0000166">
    <property type="term" value="F:nucleotide binding"/>
    <property type="evidence" value="ECO:0007669"/>
    <property type="project" value="UniProtKB-KW"/>
</dbReference>
<dbReference type="EMBL" id="CP036267">
    <property type="protein sequence ID" value="QDT32371.1"/>
    <property type="molecule type" value="Genomic_DNA"/>
</dbReference>
<keyword evidence="2" id="KW-0285">Flavoprotein</keyword>
<name>A0A517QL82_9PLAN</name>
<keyword evidence="8" id="KW-0560">Oxidoreductase</keyword>
<evidence type="ECO:0000256" key="5">
    <source>
        <dbReference type="PIRSR" id="PIRSR000350-4"/>
    </source>
</evidence>
<dbReference type="Pfam" id="PF02852">
    <property type="entry name" value="Pyr_redox_dim"/>
    <property type="match status" value="1"/>
</dbReference>
<feature type="binding site" evidence="4">
    <location>
        <begin position="174"/>
        <end position="181"/>
    </location>
    <ligand>
        <name>NAD(+)</name>
        <dbReference type="ChEBI" id="CHEBI:57540"/>
    </ligand>
</feature>
<feature type="binding site" evidence="4">
    <location>
        <position position="303"/>
    </location>
    <ligand>
        <name>FAD</name>
        <dbReference type="ChEBI" id="CHEBI:57692"/>
    </ligand>
</feature>
<dbReference type="RefSeq" id="WP_145197580.1">
    <property type="nucleotide sequence ID" value="NZ_CP036267.1"/>
</dbReference>
<feature type="disulfide bond" description="Redox-active" evidence="5">
    <location>
        <begin position="43"/>
        <end position="48"/>
    </location>
</feature>
<protein>
    <submittedName>
        <fullName evidence="8">Glutathione amide reductase</fullName>
        <ecNumber evidence="8">1.8.1.16</ecNumber>
    </submittedName>
</protein>
<dbReference type="PRINTS" id="PR00368">
    <property type="entry name" value="FADPNR"/>
</dbReference>
<keyword evidence="4" id="KW-0547">Nucleotide-binding</keyword>
<feature type="domain" description="FAD/NAD(P)-binding" evidence="7">
    <location>
        <begin position="6"/>
        <end position="320"/>
    </location>
</feature>
<feature type="binding site" evidence="4">
    <location>
        <position position="52"/>
    </location>
    <ligand>
        <name>FAD</name>
        <dbReference type="ChEBI" id="CHEBI:57692"/>
    </ligand>
</feature>
<dbReference type="PRINTS" id="PR00411">
    <property type="entry name" value="PNDRDTASEI"/>
</dbReference>
<dbReference type="InterPro" id="IPR036188">
    <property type="entry name" value="FAD/NAD-bd_sf"/>
</dbReference>
<dbReference type="Pfam" id="PF07992">
    <property type="entry name" value="Pyr_redox_2"/>
    <property type="match status" value="1"/>
</dbReference>
<reference evidence="8 9" key="1">
    <citation type="submission" date="2019-02" db="EMBL/GenBank/DDBJ databases">
        <title>Deep-cultivation of Planctomycetes and their phenomic and genomic characterization uncovers novel biology.</title>
        <authorList>
            <person name="Wiegand S."/>
            <person name="Jogler M."/>
            <person name="Boedeker C."/>
            <person name="Pinto D."/>
            <person name="Vollmers J."/>
            <person name="Rivas-Marin E."/>
            <person name="Kohn T."/>
            <person name="Peeters S.H."/>
            <person name="Heuer A."/>
            <person name="Rast P."/>
            <person name="Oberbeckmann S."/>
            <person name="Bunk B."/>
            <person name="Jeske O."/>
            <person name="Meyerdierks A."/>
            <person name="Storesund J.E."/>
            <person name="Kallscheuer N."/>
            <person name="Luecker S."/>
            <person name="Lage O.M."/>
            <person name="Pohl T."/>
            <person name="Merkel B.J."/>
            <person name="Hornburger P."/>
            <person name="Mueller R.-W."/>
            <person name="Bruemmer F."/>
            <person name="Labrenz M."/>
            <person name="Spormann A.M."/>
            <person name="Op den Camp H."/>
            <person name="Overmann J."/>
            <person name="Amann R."/>
            <person name="Jetten M.S.M."/>
            <person name="Mascher T."/>
            <person name="Medema M.H."/>
            <person name="Devos D.P."/>
            <person name="Kaster A.-K."/>
            <person name="Ovreas L."/>
            <person name="Rohde M."/>
            <person name="Galperin M.Y."/>
            <person name="Jogler C."/>
        </authorList>
    </citation>
    <scope>NUCLEOTIDE SEQUENCE [LARGE SCALE GENOMIC DNA]</scope>
    <source>
        <strain evidence="8 9">Mal48</strain>
    </source>
</reference>
<dbReference type="OrthoDB" id="230580at2"/>
<dbReference type="Gene3D" id="3.30.390.30">
    <property type="match status" value="1"/>
</dbReference>
<evidence type="ECO:0000256" key="2">
    <source>
        <dbReference type="ARBA" id="ARBA00022630"/>
    </source>
</evidence>
<dbReference type="InterPro" id="IPR016156">
    <property type="entry name" value="FAD/NAD-linked_Rdtase_dimer_sf"/>
</dbReference>
<dbReference type="InterPro" id="IPR001100">
    <property type="entry name" value="Pyr_nuc-diS_OxRdtase"/>
</dbReference>
<feature type="domain" description="Pyridine nucleotide-disulphide oxidoreductase dimerisation" evidence="6">
    <location>
        <begin position="341"/>
        <end position="448"/>
    </location>
</feature>
<evidence type="ECO:0000259" key="7">
    <source>
        <dbReference type="Pfam" id="PF07992"/>
    </source>
</evidence>
<dbReference type="KEGG" id="tpol:Mal48_16160"/>
<sequence length="450" mass="48554">MNSSHFDVIVLGTGPAGSTIARKAAKSGHNTAIIESREFGGTCALRGCNPKKVYVNAASIVDQVQRADGKLINDCGVAIDWAQLLAFKKTFTEPVAEKSERSFHDDGIATFQGIPAFTSQNEITVNELRLRAKKIVIATGAKPAPLDIPGEEWVIQSDQFMELKSLPDRVLFVGGGYVSMEFAHVVARCGKSVTVVDHHERVLNSFDPDLVKLLQGYSEKCGIRFRFGSRVVAVEIAAEDSLKVVLEGGDTIDCDLVVHGAGRVPSISDLQLEAGNVKYEANGIVVDDSMRSVSNPDVYAAGDCAASGQPKLTPTANEEARIIAKNLFADNPELQPSYGQIPQVVFTIPSIAAVGMSEQQAREMSPDIDVRFNETSRWGSNRKTGDTVAGFKVILDKQSNKILGAHLLGPDADEMINLFALAQRFNLSAKDLKSALFAFPTSSADLRQMV</sequence>
<dbReference type="GO" id="GO:0016491">
    <property type="term" value="F:oxidoreductase activity"/>
    <property type="evidence" value="ECO:0007669"/>
    <property type="project" value="UniProtKB-KW"/>
</dbReference>
<feature type="binding site" evidence="4">
    <location>
        <position position="262"/>
    </location>
    <ligand>
        <name>NAD(+)</name>
        <dbReference type="ChEBI" id="CHEBI:57540"/>
    </ligand>
</feature>
<accession>A0A517QL82</accession>
<comment type="similarity">
    <text evidence="1">Belongs to the class-I pyridine nucleotide-disulfide oxidoreductase family.</text>
</comment>
<keyword evidence="4" id="KW-0520">NAD</keyword>
<organism evidence="8 9">
    <name type="scientific">Thalassoglobus polymorphus</name>
    <dbReference type="NCBI Taxonomy" id="2527994"/>
    <lineage>
        <taxon>Bacteria</taxon>
        <taxon>Pseudomonadati</taxon>
        <taxon>Planctomycetota</taxon>
        <taxon>Planctomycetia</taxon>
        <taxon>Planctomycetales</taxon>
        <taxon>Planctomycetaceae</taxon>
        <taxon>Thalassoglobus</taxon>
    </lineage>
</organism>
<dbReference type="AlphaFoldDB" id="A0A517QL82"/>
<evidence type="ECO:0000256" key="1">
    <source>
        <dbReference type="ARBA" id="ARBA00007532"/>
    </source>
</evidence>
<dbReference type="Proteomes" id="UP000315724">
    <property type="component" value="Chromosome"/>
</dbReference>
<keyword evidence="3 4" id="KW-0274">FAD</keyword>
<dbReference type="InterPro" id="IPR004099">
    <property type="entry name" value="Pyr_nucl-diS_OxRdtase_dimer"/>
</dbReference>
<gene>
    <name evidence="8" type="primary">garB</name>
    <name evidence="8" type="ORF">Mal48_16160</name>
</gene>
<dbReference type="EC" id="1.8.1.16" evidence="8"/>
<dbReference type="PIRSF" id="PIRSF000350">
    <property type="entry name" value="Mercury_reductase_MerA"/>
    <property type="match status" value="1"/>
</dbReference>
<dbReference type="Gene3D" id="3.50.50.60">
    <property type="entry name" value="FAD/NAD(P)-binding domain"/>
    <property type="match status" value="2"/>
</dbReference>
<keyword evidence="9" id="KW-1185">Reference proteome</keyword>
<dbReference type="SUPFAM" id="SSF51905">
    <property type="entry name" value="FAD/NAD(P)-binding domain"/>
    <property type="match status" value="1"/>
</dbReference>
<comment type="cofactor">
    <cofactor evidence="4">
        <name>FAD</name>
        <dbReference type="ChEBI" id="CHEBI:57692"/>
    </cofactor>
    <text evidence="4">Binds 1 FAD per subunit.</text>
</comment>
<dbReference type="PANTHER" id="PTHR43014">
    <property type="entry name" value="MERCURIC REDUCTASE"/>
    <property type="match status" value="1"/>
</dbReference>